<sequence>MKTQNVGNTEWQASSVILGNMRMDKLSVDEAAEVIETAYHNGINFFDSADIYGKGQSEIIFGQALKQSSVNREDIFIQSKAGIVPPTAENREQKRYDFSREHLLNSVDGILERMQIDYLDSFLLHRPDPLMDVAEVASVFDELEKSGKVKHFGVSNFNTEQFKLLQNNVSQKLIINQLQFSIMHSGMIDVGLHANMTDSQSVDHDGSILTFSQNEGTTIQAWSPFQYGTFDGVFIDNEKFPKLNETLEKLSLKYGVTKNAVAAAWILRHPANFQVILGTMNPKRIADSAAGADIVLDRQEWYDIYLAAGNQLP</sequence>
<evidence type="ECO:0000313" key="2">
    <source>
        <dbReference type="EMBL" id="MFD2831040.1"/>
    </source>
</evidence>
<protein>
    <submittedName>
        <fullName evidence="2">Aldo/keto reductase family oxidoreductase</fullName>
        <ecNumber evidence="2">1.-.-.-</ecNumber>
    </submittedName>
</protein>
<dbReference type="RefSeq" id="WP_377774644.1">
    <property type="nucleotide sequence ID" value="NZ_JBHUOQ010000004.1"/>
</dbReference>
<dbReference type="EMBL" id="JBHUOQ010000004">
    <property type="protein sequence ID" value="MFD2831040.1"/>
    <property type="molecule type" value="Genomic_DNA"/>
</dbReference>
<dbReference type="InterPro" id="IPR036812">
    <property type="entry name" value="NAD(P)_OxRdtase_dom_sf"/>
</dbReference>
<name>A0ABW5WYK3_9STAP</name>
<dbReference type="EC" id="1.-.-.-" evidence="2"/>
<comment type="caution">
    <text evidence="2">The sequence shown here is derived from an EMBL/GenBank/DDBJ whole genome shotgun (WGS) entry which is preliminary data.</text>
</comment>
<proteinExistence type="predicted"/>
<dbReference type="Gene3D" id="3.20.20.100">
    <property type="entry name" value="NADP-dependent oxidoreductase domain"/>
    <property type="match status" value="1"/>
</dbReference>
<keyword evidence="2" id="KW-0560">Oxidoreductase</keyword>
<reference evidence="3" key="1">
    <citation type="journal article" date="2019" name="Int. J. Syst. Evol. Microbiol.">
        <title>The Global Catalogue of Microorganisms (GCM) 10K type strain sequencing project: providing services to taxonomists for standard genome sequencing and annotation.</title>
        <authorList>
            <consortium name="The Broad Institute Genomics Platform"/>
            <consortium name="The Broad Institute Genome Sequencing Center for Infectious Disease"/>
            <person name="Wu L."/>
            <person name="Ma J."/>
        </authorList>
    </citation>
    <scope>NUCLEOTIDE SEQUENCE [LARGE SCALE GENOMIC DNA]</scope>
    <source>
        <strain evidence="3">KCTC 33575</strain>
    </source>
</reference>
<dbReference type="Pfam" id="PF00248">
    <property type="entry name" value="Aldo_ket_red"/>
    <property type="match status" value="1"/>
</dbReference>
<dbReference type="InterPro" id="IPR023210">
    <property type="entry name" value="NADP_OxRdtase_dom"/>
</dbReference>
<dbReference type="GO" id="GO:0016491">
    <property type="term" value="F:oxidoreductase activity"/>
    <property type="evidence" value="ECO:0007669"/>
    <property type="project" value="UniProtKB-KW"/>
</dbReference>
<dbReference type="CDD" id="cd19092">
    <property type="entry name" value="AKR_BsYcsN_EcYdhF-like"/>
    <property type="match status" value="1"/>
</dbReference>
<dbReference type="PANTHER" id="PTHR43364:SF1">
    <property type="entry name" value="OXIDOREDUCTASE YDHF"/>
    <property type="match status" value="1"/>
</dbReference>
<evidence type="ECO:0000259" key="1">
    <source>
        <dbReference type="Pfam" id="PF00248"/>
    </source>
</evidence>
<evidence type="ECO:0000313" key="3">
    <source>
        <dbReference type="Proteomes" id="UP001597519"/>
    </source>
</evidence>
<feature type="domain" description="NADP-dependent oxidoreductase" evidence="1">
    <location>
        <begin position="16"/>
        <end position="303"/>
    </location>
</feature>
<gene>
    <name evidence="2" type="ORF">ACFSX4_11250</name>
</gene>
<keyword evidence="3" id="KW-1185">Reference proteome</keyword>
<dbReference type="InterPro" id="IPR020471">
    <property type="entry name" value="AKR"/>
</dbReference>
<dbReference type="InterPro" id="IPR050523">
    <property type="entry name" value="AKR_Detox_Biosynth"/>
</dbReference>
<dbReference type="Proteomes" id="UP001597519">
    <property type="component" value="Unassembled WGS sequence"/>
</dbReference>
<organism evidence="2 3">
    <name type="scientific">Corticicoccus populi</name>
    <dbReference type="NCBI Taxonomy" id="1812821"/>
    <lineage>
        <taxon>Bacteria</taxon>
        <taxon>Bacillati</taxon>
        <taxon>Bacillota</taxon>
        <taxon>Bacilli</taxon>
        <taxon>Bacillales</taxon>
        <taxon>Staphylococcaceae</taxon>
        <taxon>Corticicoccus</taxon>
    </lineage>
</organism>
<accession>A0ABW5WYK3</accession>
<dbReference type="PRINTS" id="PR00069">
    <property type="entry name" value="ALDKETRDTASE"/>
</dbReference>
<dbReference type="PANTHER" id="PTHR43364">
    <property type="entry name" value="NADH-SPECIFIC METHYLGLYOXAL REDUCTASE-RELATED"/>
    <property type="match status" value="1"/>
</dbReference>
<dbReference type="SUPFAM" id="SSF51430">
    <property type="entry name" value="NAD(P)-linked oxidoreductase"/>
    <property type="match status" value="1"/>
</dbReference>